<keyword evidence="2" id="KW-0472">Membrane</keyword>
<organism evidence="3 4">
    <name type="scientific">Aquipuribacter nitratireducens</name>
    <dbReference type="NCBI Taxonomy" id="650104"/>
    <lineage>
        <taxon>Bacteria</taxon>
        <taxon>Bacillati</taxon>
        <taxon>Actinomycetota</taxon>
        <taxon>Actinomycetes</taxon>
        <taxon>Micrococcales</taxon>
        <taxon>Intrasporangiaceae</taxon>
        <taxon>Aquipuribacter</taxon>
    </lineage>
</organism>
<keyword evidence="4" id="KW-1185">Reference proteome</keyword>
<keyword evidence="2" id="KW-0812">Transmembrane</keyword>
<evidence type="ECO:0000256" key="2">
    <source>
        <dbReference type="SAM" id="Phobius"/>
    </source>
</evidence>
<gene>
    <name evidence="3" type="ORF">ACFPJ6_13320</name>
</gene>
<proteinExistence type="predicted"/>
<keyword evidence="2" id="KW-1133">Transmembrane helix</keyword>
<dbReference type="Proteomes" id="UP001596122">
    <property type="component" value="Unassembled WGS sequence"/>
</dbReference>
<reference evidence="4" key="1">
    <citation type="journal article" date="2019" name="Int. J. Syst. Evol. Microbiol.">
        <title>The Global Catalogue of Microorganisms (GCM) 10K type strain sequencing project: providing services to taxonomists for standard genome sequencing and annotation.</title>
        <authorList>
            <consortium name="The Broad Institute Genomics Platform"/>
            <consortium name="The Broad Institute Genome Sequencing Center for Infectious Disease"/>
            <person name="Wu L."/>
            <person name="Ma J."/>
        </authorList>
    </citation>
    <scope>NUCLEOTIDE SEQUENCE [LARGE SCALE GENOMIC DNA]</scope>
    <source>
        <strain evidence="4">CCUG 43114</strain>
    </source>
</reference>
<feature type="region of interest" description="Disordered" evidence="1">
    <location>
        <begin position="1"/>
        <end position="24"/>
    </location>
</feature>
<feature type="transmembrane region" description="Helical" evidence="2">
    <location>
        <begin position="56"/>
        <end position="78"/>
    </location>
</feature>
<evidence type="ECO:0000256" key="1">
    <source>
        <dbReference type="SAM" id="MobiDB-lite"/>
    </source>
</evidence>
<protein>
    <submittedName>
        <fullName evidence="3">Uncharacterized protein</fullName>
    </submittedName>
</protein>
<evidence type="ECO:0000313" key="3">
    <source>
        <dbReference type="EMBL" id="MFC5381766.1"/>
    </source>
</evidence>
<accession>A0ABW0GS54</accession>
<dbReference type="EMBL" id="JBHSLD010000011">
    <property type="protein sequence ID" value="MFC5381766.1"/>
    <property type="molecule type" value="Genomic_DNA"/>
</dbReference>
<sequence length="96" mass="9438">MQGGSERGEAGGSAARHGRRRATVERPRVAPLVAWAAFAVVVTVVVLLALGASPGTVVGVGAGAVVVAGVLVVAAVLMPPSPLPEERRSGPDGAPP</sequence>
<dbReference type="RefSeq" id="WP_340271514.1">
    <property type="nucleotide sequence ID" value="NZ_JBBEOG010000012.1"/>
</dbReference>
<comment type="caution">
    <text evidence="3">The sequence shown here is derived from an EMBL/GenBank/DDBJ whole genome shotgun (WGS) entry which is preliminary data.</text>
</comment>
<feature type="transmembrane region" description="Helical" evidence="2">
    <location>
        <begin position="29"/>
        <end position="50"/>
    </location>
</feature>
<evidence type="ECO:0000313" key="4">
    <source>
        <dbReference type="Proteomes" id="UP001596122"/>
    </source>
</evidence>
<name>A0ABW0GS54_9MICO</name>